<feature type="compositionally biased region" description="Polar residues" evidence="1">
    <location>
        <begin position="70"/>
        <end position="82"/>
    </location>
</feature>
<organism evidence="2 3">
    <name type="scientific">Knufia obscura</name>
    <dbReference type="NCBI Taxonomy" id="1635080"/>
    <lineage>
        <taxon>Eukaryota</taxon>
        <taxon>Fungi</taxon>
        <taxon>Dikarya</taxon>
        <taxon>Ascomycota</taxon>
        <taxon>Pezizomycotina</taxon>
        <taxon>Eurotiomycetes</taxon>
        <taxon>Chaetothyriomycetidae</taxon>
        <taxon>Chaetothyriales</taxon>
        <taxon>Trichomeriaceae</taxon>
        <taxon>Knufia</taxon>
    </lineage>
</organism>
<keyword evidence="3" id="KW-1185">Reference proteome</keyword>
<gene>
    <name evidence="2" type="ORF">PMZ80_011164</name>
</gene>
<dbReference type="Proteomes" id="UP001334248">
    <property type="component" value="Unassembled WGS sequence"/>
</dbReference>
<dbReference type="PANTHER" id="PTHR38116:SF9">
    <property type="entry name" value="BZIP DOMAIN-CONTAINING PROTEIN"/>
    <property type="match status" value="1"/>
</dbReference>
<dbReference type="InterPro" id="IPR021833">
    <property type="entry name" value="DUF3425"/>
</dbReference>
<dbReference type="GeneID" id="90004613"/>
<evidence type="ECO:0000313" key="3">
    <source>
        <dbReference type="Proteomes" id="UP001334248"/>
    </source>
</evidence>
<evidence type="ECO:0000256" key="1">
    <source>
        <dbReference type="SAM" id="MobiDB-lite"/>
    </source>
</evidence>
<dbReference type="EMBL" id="JAVHJV010000027">
    <property type="protein sequence ID" value="KAK5936599.1"/>
    <property type="molecule type" value="Genomic_DNA"/>
</dbReference>
<dbReference type="RefSeq" id="XP_064724689.1">
    <property type="nucleotide sequence ID" value="XM_064879552.1"/>
</dbReference>
<protein>
    <submittedName>
        <fullName evidence="2">Uncharacterized protein</fullName>
    </submittedName>
</protein>
<feature type="region of interest" description="Disordered" evidence="1">
    <location>
        <begin position="65"/>
        <end position="89"/>
    </location>
</feature>
<dbReference type="Pfam" id="PF11905">
    <property type="entry name" value="DUF3425"/>
    <property type="match status" value="1"/>
</dbReference>
<sequence length="280" mass="32032">MKLDDSLSDLDVRLKYKRDRSEDWTKIADGALRKKIQDRLAKRKSRMKGATDAVTRTKCAETEKRVKLKSNANNRRQESPTPASMGPLKTCNTNHIAASYDTVEQQIAVFFTTPGLAEHRFISLTQFSLMRAFVQNAALLALDPSDFADDDCLSPWTMSNPYPVVVPHDLAPTPLQLWTPHHPYLDIIAPKYLRDKILLTSMDDETENQLCHAIHVGAFTVWGSQPWCAQAWELTQAFATEWSWLLDEEMIRVSNFWRGERGEPPLQLLNYGKSIEEEIR</sequence>
<proteinExistence type="predicted"/>
<dbReference type="PANTHER" id="PTHR38116">
    <property type="entry name" value="CHROMOSOME 7, WHOLE GENOME SHOTGUN SEQUENCE"/>
    <property type="match status" value="1"/>
</dbReference>
<comment type="caution">
    <text evidence="2">The sequence shown here is derived from an EMBL/GenBank/DDBJ whole genome shotgun (WGS) entry which is preliminary data.</text>
</comment>
<accession>A0ABR0R7J3</accession>
<evidence type="ECO:0000313" key="2">
    <source>
        <dbReference type="EMBL" id="KAK5936599.1"/>
    </source>
</evidence>
<name>A0ABR0R7J3_9EURO</name>
<reference evidence="2 3" key="1">
    <citation type="journal article" date="2023" name="Res Sq">
        <title>Genomic and morphological characterization of Knufia obscura isolated from the Mars 2020 spacecraft assembly facility.</title>
        <authorList>
            <person name="Chander A.M."/>
            <person name="Teixeira M.M."/>
            <person name="Singh N.K."/>
            <person name="Williams M.P."/>
            <person name="Parker C.W."/>
            <person name="Leo P."/>
            <person name="Stajich J.E."/>
            <person name="Torok T."/>
            <person name="Tighe S."/>
            <person name="Mason C.E."/>
            <person name="Venkateswaran K."/>
        </authorList>
    </citation>
    <scope>NUCLEOTIDE SEQUENCE [LARGE SCALE GENOMIC DNA]</scope>
    <source>
        <strain evidence="2 3">CCFEE 5817</strain>
    </source>
</reference>